<dbReference type="InterPro" id="IPR027381">
    <property type="entry name" value="LytR/CpsA/Psr_C"/>
</dbReference>
<evidence type="ECO:0000313" key="4">
    <source>
        <dbReference type="EMBL" id="KKR00926.1"/>
    </source>
</evidence>
<keyword evidence="4" id="KW-0723">Serine/threonine-protein kinase</keyword>
<evidence type="ECO:0000313" key="5">
    <source>
        <dbReference type="Proteomes" id="UP000033881"/>
    </source>
</evidence>
<feature type="region of interest" description="Disordered" evidence="1">
    <location>
        <begin position="179"/>
        <end position="224"/>
    </location>
</feature>
<feature type="domain" description="LytR/CpsA/Psr regulator C-terminal" evidence="3">
    <location>
        <begin position="91"/>
        <end position="175"/>
    </location>
</feature>
<organism evidence="4 5">
    <name type="scientific">Candidatus Woesebacteria bacterium GW2011_GWB1_39_12</name>
    <dbReference type="NCBI Taxonomy" id="1618574"/>
    <lineage>
        <taxon>Bacteria</taxon>
        <taxon>Candidatus Woeseibacteriota</taxon>
    </lineage>
</organism>
<keyword evidence="2" id="KW-1133">Transmembrane helix</keyword>
<keyword evidence="2" id="KW-0812">Transmembrane</keyword>
<keyword evidence="4" id="KW-0418">Kinase</keyword>
<name>A0A0G0MKK7_9BACT</name>
<keyword evidence="2" id="KW-0472">Membrane</keyword>
<dbReference type="Pfam" id="PF13399">
    <property type="entry name" value="LytR_C"/>
    <property type="match status" value="1"/>
</dbReference>
<dbReference type="EMBL" id="LBWB01000008">
    <property type="protein sequence ID" value="KKR00926.1"/>
    <property type="molecule type" value="Genomic_DNA"/>
</dbReference>
<feature type="compositionally biased region" description="Acidic residues" evidence="1">
    <location>
        <begin position="63"/>
        <end position="78"/>
    </location>
</feature>
<feature type="compositionally biased region" description="Basic and acidic residues" evidence="1">
    <location>
        <begin position="1"/>
        <end position="13"/>
    </location>
</feature>
<accession>A0A0G0MKK7</accession>
<evidence type="ECO:0000259" key="3">
    <source>
        <dbReference type="Pfam" id="PF13399"/>
    </source>
</evidence>
<dbReference type="STRING" id="1618574.UT24_C0008G0054"/>
<reference evidence="4 5" key="1">
    <citation type="journal article" date="2015" name="Nature">
        <title>rRNA introns, odd ribosomes, and small enigmatic genomes across a large radiation of phyla.</title>
        <authorList>
            <person name="Brown C.T."/>
            <person name="Hug L.A."/>
            <person name="Thomas B.C."/>
            <person name="Sharon I."/>
            <person name="Castelle C.J."/>
            <person name="Singh A."/>
            <person name="Wilkins M.J."/>
            <person name="Williams K.H."/>
            <person name="Banfield J.F."/>
        </authorList>
    </citation>
    <scope>NUCLEOTIDE SEQUENCE [LARGE SCALE GENOMIC DNA]</scope>
</reference>
<feature type="region of interest" description="Disordered" evidence="1">
    <location>
        <begin position="1"/>
        <end position="32"/>
    </location>
</feature>
<evidence type="ECO:0000256" key="2">
    <source>
        <dbReference type="SAM" id="Phobius"/>
    </source>
</evidence>
<keyword evidence="4" id="KW-0808">Transferase</keyword>
<dbReference type="GO" id="GO:0004674">
    <property type="term" value="F:protein serine/threonine kinase activity"/>
    <property type="evidence" value="ECO:0007669"/>
    <property type="project" value="UniProtKB-KW"/>
</dbReference>
<proteinExistence type="predicted"/>
<dbReference type="Proteomes" id="UP000033881">
    <property type="component" value="Unassembled WGS sequence"/>
</dbReference>
<dbReference type="Gene3D" id="3.30.70.2390">
    <property type="match status" value="1"/>
</dbReference>
<protein>
    <submittedName>
        <fullName evidence="4">Serine/threonine protein kinase</fullName>
    </submittedName>
</protein>
<dbReference type="AlphaFoldDB" id="A0A0G0MKK7"/>
<feature type="region of interest" description="Disordered" evidence="1">
    <location>
        <begin position="61"/>
        <end position="84"/>
    </location>
</feature>
<feature type="transmembrane region" description="Helical" evidence="2">
    <location>
        <begin position="37"/>
        <end position="56"/>
    </location>
</feature>
<comment type="caution">
    <text evidence="4">The sequence shown here is derived from an EMBL/GenBank/DDBJ whole genome shotgun (WGS) entry which is preliminary data.</text>
</comment>
<gene>
    <name evidence="4" type="ORF">UT24_C0008G0054</name>
</gene>
<sequence length="224" mass="24103">MEEETERLQHEDNPQPARTPVGFPQVKNQEKSSNKKALLIIFVLAILIGAAGWFFFGRGESQSSEENESTPTPFEEEATPTPKVEIDREKVKVQVLNGTGISGGAAQLKKELEDLGYSQIDVGNASGQTYTSVEVTFSDATPDAVKDEIQDALEDIYQDVEVKTGSLDRYDIKIITGYPKGFTPTPTKKPTVTSTPAPTGGVTGTITPSPTSNLTSTPTPTQAP</sequence>
<evidence type="ECO:0000256" key="1">
    <source>
        <dbReference type="SAM" id="MobiDB-lite"/>
    </source>
</evidence>